<organism evidence="2 3">
    <name type="scientific">Drechmeria coniospora</name>
    <name type="common">Nematophagous fungus</name>
    <name type="synonym">Meria coniospora</name>
    <dbReference type="NCBI Taxonomy" id="98403"/>
    <lineage>
        <taxon>Eukaryota</taxon>
        <taxon>Fungi</taxon>
        <taxon>Dikarya</taxon>
        <taxon>Ascomycota</taxon>
        <taxon>Pezizomycotina</taxon>
        <taxon>Sordariomycetes</taxon>
        <taxon>Hypocreomycetidae</taxon>
        <taxon>Hypocreales</taxon>
        <taxon>Ophiocordycipitaceae</taxon>
        <taxon>Drechmeria</taxon>
    </lineage>
</organism>
<keyword evidence="2" id="KW-0032">Aminotransferase</keyword>
<dbReference type="Gene3D" id="3.30.470.10">
    <property type="match status" value="1"/>
</dbReference>
<dbReference type="STRING" id="98403.A0A151GMM8"/>
<dbReference type="Gene3D" id="3.20.10.10">
    <property type="entry name" value="D-amino Acid Aminotransferase, subunit A, domain 2"/>
    <property type="match status" value="1"/>
</dbReference>
<dbReference type="RefSeq" id="XP_040657680.1">
    <property type="nucleotide sequence ID" value="XM_040802647.1"/>
</dbReference>
<dbReference type="Pfam" id="PF01063">
    <property type="entry name" value="Aminotran_4"/>
    <property type="match status" value="1"/>
</dbReference>
<reference evidence="2 3" key="1">
    <citation type="journal article" date="2016" name="Sci. Rep.">
        <title>Insights into Adaptations to a Near-Obligate Nematode Endoparasitic Lifestyle from the Finished Genome of Drechmeria coniospora.</title>
        <authorList>
            <person name="Zhang L."/>
            <person name="Zhou Z."/>
            <person name="Guo Q."/>
            <person name="Fokkens L."/>
            <person name="Miskei M."/>
            <person name="Pocsi I."/>
            <person name="Zhang W."/>
            <person name="Chen M."/>
            <person name="Wang L."/>
            <person name="Sun Y."/>
            <person name="Donzelli B.G."/>
            <person name="Gibson D.M."/>
            <person name="Nelson D.R."/>
            <person name="Luo J.G."/>
            <person name="Rep M."/>
            <person name="Liu H."/>
            <person name="Yang S."/>
            <person name="Wang J."/>
            <person name="Krasnoff S.B."/>
            <person name="Xu Y."/>
            <person name="Molnar I."/>
            <person name="Lin M."/>
        </authorList>
    </citation>
    <scope>NUCLEOTIDE SEQUENCE [LARGE SCALE GENOMIC DNA]</scope>
    <source>
        <strain evidence="2 3">ARSEF 6962</strain>
    </source>
</reference>
<dbReference type="InterPro" id="IPR036038">
    <property type="entry name" value="Aminotransferase-like"/>
</dbReference>
<dbReference type="InParanoid" id="A0A151GMM8"/>
<evidence type="ECO:0000313" key="3">
    <source>
        <dbReference type="Proteomes" id="UP000076580"/>
    </source>
</evidence>
<keyword evidence="2" id="KW-0808">Transferase</keyword>
<dbReference type="InterPro" id="IPR001544">
    <property type="entry name" value="Aminotrans_IV"/>
</dbReference>
<evidence type="ECO:0000256" key="1">
    <source>
        <dbReference type="SAM" id="MobiDB-lite"/>
    </source>
</evidence>
<proteinExistence type="predicted"/>
<dbReference type="Proteomes" id="UP000076580">
    <property type="component" value="Chromosome 02"/>
</dbReference>
<evidence type="ECO:0000313" key="2">
    <source>
        <dbReference type="EMBL" id="KYK58328.1"/>
    </source>
</evidence>
<keyword evidence="3" id="KW-1185">Reference proteome</keyword>
<comment type="caution">
    <text evidence="2">The sequence shown here is derived from an EMBL/GenBank/DDBJ whole genome shotgun (WGS) entry which is preliminary data.</text>
</comment>
<accession>A0A151GMM8</accession>
<dbReference type="InterPro" id="IPR043131">
    <property type="entry name" value="BCAT-like_N"/>
</dbReference>
<dbReference type="AlphaFoldDB" id="A0A151GMM8"/>
<protein>
    <submittedName>
        <fullName evidence="2">Aminotransferase, class IV</fullName>
    </submittedName>
</protein>
<dbReference type="InterPro" id="IPR043132">
    <property type="entry name" value="BCAT-like_C"/>
</dbReference>
<dbReference type="GeneID" id="63717984"/>
<gene>
    <name evidence="2" type="ORF">DCS_05341</name>
</gene>
<sequence length="237" mass="26761">MADADFSLFTSIRYDVRLKGVPSGDLRHAGWNFEQESPFYMLDYHRDRILRAATHWKWNEAIEFFSGKEGLSTLAKMALESVGEYETKPLRVRIVVNADGSISFHKFHTPDVPLENLLPKRLPPPGAPAAGNDPDPLPTVTLVVDDGRVARSEFTHYKTTRRAMYDAARERAGIGPKDLKEVLMINEDGLAVMEGSTTAPYFWRRGRWVTPPVAPEFDWNEGSGGQDGTSRRWALQR</sequence>
<feature type="region of interest" description="Disordered" evidence="1">
    <location>
        <begin position="215"/>
        <end position="237"/>
    </location>
</feature>
<dbReference type="GO" id="GO:0008483">
    <property type="term" value="F:transaminase activity"/>
    <property type="evidence" value="ECO:0007669"/>
    <property type="project" value="UniProtKB-KW"/>
</dbReference>
<name>A0A151GMM8_DRECN</name>
<dbReference type="SUPFAM" id="SSF56752">
    <property type="entry name" value="D-aminoacid aminotransferase-like PLP-dependent enzymes"/>
    <property type="match status" value="1"/>
</dbReference>
<dbReference type="EMBL" id="LAYC01000002">
    <property type="protein sequence ID" value="KYK58328.1"/>
    <property type="molecule type" value="Genomic_DNA"/>
</dbReference>